<feature type="transmembrane region" description="Helical" evidence="2">
    <location>
        <begin position="71"/>
        <end position="94"/>
    </location>
</feature>
<evidence type="ECO:0000256" key="2">
    <source>
        <dbReference type="SAM" id="Phobius"/>
    </source>
</evidence>
<keyword evidence="2" id="KW-1133">Transmembrane helix</keyword>
<keyword evidence="2" id="KW-0472">Membrane</keyword>
<dbReference type="EMBL" id="CAJNNV010027226">
    <property type="protein sequence ID" value="CAE8619796.1"/>
    <property type="molecule type" value="Genomic_DNA"/>
</dbReference>
<reference evidence="3" key="1">
    <citation type="submission" date="2021-02" db="EMBL/GenBank/DDBJ databases">
        <authorList>
            <person name="Dougan E. K."/>
            <person name="Rhodes N."/>
            <person name="Thang M."/>
            <person name="Chan C."/>
        </authorList>
    </citation>
    <scope>NUCLEOTIDE SEQUENCE</scope>
</reference>
<evidence type="ECO:0000313" key="4">
    <source>
        <dbReference type="Proteomes" id="UP000654075"/>
    </source>
</evidence>
<gene>
    <name evidence="3" type="ORF">PGLA1383_LOCUS37377</name>
</gene>
<sequence length="158" mass="16840">MAQRNILMRSCPAMQATCVSVSGRQTPAPLARHEADEEEDKEEEEEDGEYQGFSQWEGVCDNRYPTPPYGLWAAAAAAFAVGALVLLSFAFGLMCEAPELFVEEVADGVPIEVTSGRSWKAAALQVSARIVAVACLSFAGGVGLSSVQPLHFAVLVAF</sequence>
<organism evidence="3 4">
    <name type="scientific">Polarella glacialis</name>
    <name type="common">Dinoflagellate</name>
    <dbReference type="NCBI Taxonomy" id="89957"/>
    <lineage>
        <taxon>Eukaryota</taxon>
        <taxon>Sar</taxon>
        <taxon>Alveolata</taxon>
        <taxon>Dinophyceae</taxon>
        <taxon>Suessiales</taxon>
        <taxon>Suessiaceae</taxon>
        <taxon>Polarella</taxon>
    </lineage>
</organism>
<name>A0A813G197_POLGL</name>
<proteinExistence type="predicted"/>
<keyword evidence="4" id="KW-1185">Reference proteome</keyword>
<dbReference type="Proteomes" id="UP000654075">
    <property type="component" value="Unassembled WGS sequence"/>
</dbReference>
<dbReference type="AlphaFoldDB" id="A0A813G197"/>
<feature type="region of interest" description="Disordered" evidence="1">
    <location>
        <begin position="22"/>
        <end position="52"/>
    </location>
</feature>
<evidence type="ECO:0000313" key="3">
    <source>
        <dbReference type="EMBL" id="CAE8619796.1"/>
    </source>
</evidence>
<keyword evidence="2" id="KW-0812">Transmembrane</keyword>
<feature type="compositionally biased region" description="Acidic residues" evidence="1">
    <location>
        <begin position="36"/>
        <end position="49"/>
    </location>
</feature>
<accession>A0A813G197</accession>
<evidence type="ECO:0000256" key="1">
    <source>
        <dbReference type="SAM" id="MobiDB-lite"/>
    </source>
</evidence>
<protein>
    <submittedName>
        <fullName evidence="3">Uncharacterized protein</fullName>
    </submittedName>
</protein>
<comment type="caution">
    <text evidence="3">The sequence shown here is derived from an EMBL/GenBank/DDBJ whole genome shotgun (WGS) entry which is preliminary data.</text>
</comment>